<evidence type="ECO:0000313" key="5">
    <source>
        <dbReference type="Proteomes" id="UP000823638"/>
    </source>
</evidence>
<organism evidence="4 5">
    <name type="scientific">Candidatus Gallitreponema excrementavium</name>
    <dbReference type="NCBI Taxonomy" id="2840840"/>
    <lineage>
        <taxon>Bacteria</taxon>
        <taxon>Pseudomonadati</taxon>
        <taxon>Spirochaetota</taxon>
        <taxon>Spirochaetia</taxon>
        <taxon>Spirochaetales</taxon>
        <taxon>Candidatus Gallitreponema</taxon>
    </lineage>
</organism>
<dbReference type="PANTHER" id="PTHR37423">
    <property type="entry name" value="SOLUBLE LYTIC MUREIN TRANSGLYCOSYLASE-RELATED"/>
    <property type="match status" value="1"/>
</dbReference>
<feature type="chain" id="PRO_5038869593" evidence="2">
    <location>
        <begin position="27"/>
        <end position="773"/>
    </location>
</feature>
<dbReference type="PROSITE" id="PS51257">
    <property type="entry name" value="PROKAR_LIPOPROTEIN"/>
    <property type="match status" value="1"/>
</dbReference>
<dbReference type="CDD" id="cd13401">
    <property type="entry name" value="Slt70-like"/>
    <property type="match status" value="1"/>
</dbReference>
<dbReference type="PANTHER" id="PTHR37423:SF2">
    <property type="entry name" value="MEMBRANE-BOUND LYTIC MUREIN TRANSGLYCOSYLASE C"/>
    <property type="match status" value="1"/>
</dbReference>
<dbReference type="Proteomes" id="UP000823638">
    <property type="component" value="Unassembled WGS sequence"/>
</dbReference>
<reference evidence="4" key="1">
    <citation type="submission" date="2020-10" db="EMBL/GenBank/DDBJ databases">
        <authorList>
            <person name="Gilroy R."/>
        </authorList>
    </citation>
    <scope>NUCLEOTIDE SEQUENCE</scope>
    <source>
        <strain evidence="4">10532</strain>
    </source>
</reference>
<reference evidence="4" key="2">
    <citation type="journal article" date="2021" name="PeerJ">
        <title>Extensive microbial diversity within the chicken gut microbiome revealed by metagenomics and culture.</title>
        <authorList>
            <person name="Gilroy R."/>
            <person name="Ravi A."/>
            <person name="Getino M."/>
            <person name="Pursley I."/>
            <person name="Horton D.L."/>
            <person name="Alikhan N.F."/>
            <person name="Baker D."/>
            <person name="Gharbi K."/>
            <person name="Hall N."/>
            <person name="Watson M."/>
            <person name="Adriaenssens E.M."/>
            <person name="Foster-Nyarko E."/>
            <person name="Jarju S."/>
            <person name="Secka A."/>
            <person name="Antonio M."/>
            <person name="Oren A."/>
            <person name="Chaudhuri R.R."/>
            <person name="La Ragione R."/>
            <person name="Hildebrand F."/>
            <person name="Pallen M.J."/>
        </authorList>
    </citation>
    <scope>NUCLEOTIDE SEQUENCE</scope>
    <source>
        <strain evidence="4">10532</strain>
    </source>
</reference>
<dbReference type="Gene3D" id="1.10.530.10">
    <property type="match status" value="1"/>
</dbReference>
<dbReference type="InterPro" id="IPR023346">
    <property type="entry name" value="Lysozyme-like_dom_sf"/>
</dbReference>
<dbReference type="EMBL" id="JADIMM010000023">
    <property type="protein sequence ID" value="MBO8456906.1"/>
    <property type="molecule type" value="Genomic_DNA"/>
</dbReference>
<comment type="similarity">
    <text evidence="1">Belongs to the transglycosylase Slt family.</text>
</comment>
<keyword evidence="2" id="KW-0732">Signal</keyword>
<evidence type="ECO:0000256" key="1">
    <source>
        <dbReference type="ARBA" id="ARBA00007734"/>
    </source>
</evidence>
<dbReference type="NCBIfam" id="NF047373">
    <property type="entry name" value="BB0259_flg_lyt"/>
    <property type="match status" value="1"/>
</dbReference>
<evidence type="ECO:0000259" key="3">
    <source>
        <dbReference type="Pfam" id="PF01464"/>
    </source>
</evidence>
<gene>
    <name evidence="4" type="ORF">IAA81_01605</name>
</gene>
<name>A0A9D9HN28_9SPIR</name>
<sequence length="773" mass="88442">MQKNIRDCFIFLAVFTLPLFSSCGSAKISGVDLDSVRKDFFSGNYEIAESADFAEVSKAGKKYSWLPYVFYLGLSDKNSRRAEFYLSEAMENSPYPLNVTAYSILIKRLDSPFWEKALEFGGKFNRQEYREYFPYTKPEYTEALKAYSGFKEGKFKSAEKLLNQNLYELKGFSGFYQEKDSEYVQEEFYILRDGVYLISLFNQYSSGLGEPGTDLSGLQKLCSDSGFLDNLRLFFLMYPANSQWYTLTLDAFSSFYEKVKEVFPSFFETAALKEISYIKEAAQCRQLSASMTYGLASRSFENLVGNLPEEYSDVFFAFYGLASDCGKAFLYGGGGKVYNGELFNLYSGLPETYTTVFYMGRLSNAMGRTEMAAGYFEKAFSLANTDSQADYALLNLFEVLRKNLPEKLSGYITKFSGLWHDTSVFNSFWEEYITYLCENRNWDLICRLYLSYGESLHPDTEARLSYLTGKIISDSLTEDSLNQSVSGGKDLEESCFLNALNKDHNLFYYRIMALKELEKAGFAQETQIDSIIPVSMDFSMKTGFKDDLMDSVKTLLDWGFEGEAAKILQNYEFLPVDYVESLVDCFYNSGYWEKGLRVASRFMYTPDRKLTKEDYRYLYPRGFNDLIEEISGKFSLDKNLVFGLVRTESFFNPEVGSSAGAVGLTQLMLSTAKDTARKLKISDKVTGVEDLKNPRLNLILGCSYLSEMISRLDGNVLNALFAYNGGITRVRRWRSEAEDLSDELFLEVVPFQETRDYGRKVLSAASFYEYLYR</sequence>
<evidence type="ECO:0000256" key="2">
    <source>
        <dbReference type="SAM" id="SignalP"/>
    </source>
</evidence>
<comment type="caution">
    <text evidence="4">The sequence shown here is derived from an EMBL/GenBank/DDBJ whole genome shotgun (WGS) entry which is preliminary data.</text>
</comment>
<dbReference type="AlphaFoldDB" id="A0A9D9HN28"/>
<feature type="signal peptide" evidence="2">
    <location>
        <begin position="1"/>
        <end position="26"/>
    </location>
</feature>
<accession>A0A9D9HN28</accession>
<evidence type="ECO:0000313" key="4">
    <source>
        <dbReference type="EMBL" id="MBO8456906.1"/>
    </source>
</evidence>
<proteinExistence type="inferred from homology"/>
<dbReference type="SUPFAM" id="SSF53955">
    <property type="entry name" value="Lysozyme-like"/>
    <property type="match status" value="1"/>
</dbReference>
<dbReference type="Pfam" id="PF01464">
    <property type="entry name" value="SLT"/>
    <property type="match status" value="1"/>
</dbReference>
<dbReference type="InterPro" id="IPR008258">
    <property type="entry name" value="Transglycosylase_SLT_dom_1"/>
</dbReference>
<protein>
    <submittedName>
        <fullName evidence="4">Lytic transglycosylase domain-containing protein</fullName>
    </submittedName>
</protein>
<feature type="domain" description="Transglycosylase SLT" evidence="3">
    <location>
        <begin position="626"/>
        <end position="743"/>
    </location>
</feature>